<name>A0ABN2FXY3_9MICO</name>
<sequence length="338" mass="37806">MTHQYTYFPRATASIGSAMLDANVTASLDSIARRGSDFRDEATRERMSDLLDRLGESEVLAMAGLGAAEGNLRRVTTETDYSTFHRRSAHALSLLNENRDLLRRWVAGEDVRPVVIDIERERDKRVEGLFHVVVDNYLLPSYALVAQAYWLYLSDPIPMRALRRVERVAGEIRCRGSREMMLAILLLAGTRNGQDLALNIMKLRAESGLRKTLDAIWNTSFDLTYTRLAVSFPLYGGVPEPVVFITADKHLSTFMNTIEPLGAGMTRGGTALPLDSSNFEGLVRDDLYENVQALMLASAQAVAANSERDERVTRIRRNNSIRHIARLEALFADRADGT</sequence>
<accession>A0ABN2FXY3</accession>
<proteinExistence type="predicted"/>
<organism evidence="1 2">
    <name type="scientific">Microbacterium lacus</name>
    <dbReference type="NCBI Taxonomy" id="415217"/>
    <lineage>
        <taxon>Bacteria</taxon>
        <taxon>Bacillati</taxon>
        <taxon>Actinomycetota</taxon>
        <taxon>Actinomycetes</taxon>
        <taxon>Micrococcales</taxon>
        <taxon>Microbacteriaceae</taxon>
        <taxon>Microbacterium</taxon>
    </lineage>
</organism>
<dbReference type="EMBL" id="BAAAPK010000001">
    <property type="protein sequence ID" value="GAA1661656.1"/>
    <property type="molecule type" value="Genomic_DNA"/>
</dbReference>
<comment type="caution">
    <text evidence="1">The sequence shown here is derived from an EMBL/GenBank/DDBJ whole genome shotgun (WGS) entry which is preliminary data.</text>
</comment>
<gene>
    <name evidence="1" type="ORF">GCM10009807_01660</name>
</gene>
<keyword evidence="2" id="KW-1185">Reference proteome</keyword>
<evidence type="ECO:0000313" key="1">
    <source>
        <dbReference type="EMBL" id="GAA1661656.1"/>
    </source>
</evidence>
<dbReference type="Proteomes" id="UP001500596">
    <property type="component" value="Unassembled WGS sequence"/>
</dbReference>
<evidence type="ECO:0000313" key="2">
    <source>
        <dbReference type="Proteomes" id="UP001500596"/>
    </source>
</evidence>
<reference evidence="2" key="1">
    <citation type="journal article" date="2019" name="Int. J. Syst. Evol. Microbiol.">
        <title>The Global Catalogue of Microorganisms (GCM) 10K type strain sequencing project: providing services to taxonomists for standard genome sequencing and annotation.</title>
        <authorList>
            <consortium name="The Broad Institute Genomics Platform"/>
            <consortium name="The Broad Institute Genome Sequencing Center for Infectious Disease"/>
            <person name="Wu L."/>
            <person name="Ma J."/>
        </authorList>
    </citation>
    <scope>NUCLEOTIDE SEQUENCE [LARGE SCALE GENOMIC DNA]</scope>
    <source>
        <strain evidence="2">JCM 15575</strain>
    </source>
</reference>
<dbReference type="RefSeq" id="WP_344050628.1">
    <property type="nucleotide sequence ID" value="NZ_BAAAPK010000001.1"/>
</dbReference>
<protein>
    <submittedName>
        <fullName evidence="1">Uncharacterized protein</fullName>
    </submittedName>
</protein>